<dbReference type="PATRIC" id="fig|999420.3.peg.1709"/>
<protein>
    <submittedName>
        <fullName evidence="2">Uncharacterized protein</fullName>
    </submittedName>
</protein>
<comment type="caution">
    <text evidence="2">The sequence shown here is derived from an EMBL/GenBank/DDBJ whole genome shotgun (WGS) entry which is preliminary data.</text>
</comment>
<reference evidence="2 3" key="1">
    <citation type="submission" date="2012-02" db="EMBL/GenBank/DDBJ databases">
        <title>The Genome Sequence of Parabacteroides merdae CL03T12C32.</title>
        <authorList>
            <consortium name="The Broad Institute Genome Sequencing Platform"/>
            <person name="Earl A."/>
            <person name="Ward D."/>
            <person name="Feldgarden M."/>
            <person name="Gevers D."/>
            <person name="Zitomersky N.L."/>
            <person name="Coyne M.J."/>
            <person name="Comstock L.E."/>
            <person name="Young S.K."/>
            <person name="Zeng Q."/>
            <person name="Gargeya S."/>
            <person name="Fitzgerald M."/>
            <person name="Haas B."/>
            <person name="Abouelleil A."/>
            <person name="Alvarado L."/>
            <person name="Arachchi H.M."/>
            <person name="Berlin A."/>
            <person name="Chapman S.B."/>
            <person name="Gearin G."/>
            <person name="Goldberg J."/>
            <person name="Griggs A."/>
            <person name="Gujja S."/>
            <person name="Hansen M."/>
            <person name="Heiman D."/>
            <person name="Howarth C."/>
            <person name="Larimer J."/>
            <person name="Lui A."/>
            <person name="MacDonald P.J.P."/>
            <person name="McCowen C."/>
            <person name="Montmayeur A."/>
            <person name="Murphy C."/>
            <person name="Neiman D."/>
            <person name="Pearson M."/>
            <person name="Priest M."/>
            <person name="Roberts A."/>
            <person name="Saif S."/>
            <person name="Shea T."/>
            <person name="Sisk P."/>
            <person name="Stolte C."/>
            <person name="Sykes S."/>
            <person name="Wortman J."/>
            <person name="Nusbaum C."/>
            <person name="Birren B."/>
        </authorList>
    </citation>
    <scope>NUCLEOTIDE SEQUENCE [LARGE SCALE GENOMIC DNA]</scope>
    <source>
        <strain evidence="2 3">CL03T12C32</strain>
    </source>
</reference>
<dbReference type="RefSeq" id="WP_005644772.1">
    <property type="nucleotide sequence ID" value="NZ_JH976453.1"/>
</dbReference>
<dbReference type="HOGENOM" id="CLU_3010153_0_0_10"/>
<evidence type="ECO:0000313" key="3">
    <source>
        <dbReference type="Proteomes" id="UP000006271"/>
    </source>
</evidence>
<sequence length="56" mass="6753">MTEEEKELKEEIARKEKQLADFVRLGAFIDLSEEEKEKRIDLYLDDINKLKKKIKN</sequence>
<gene>
    <name evidence="2" type="ORF">HMPREF1060_01669</name>
</gene>
<dbReference type="Proteomes" id="UP000006271">
    <property type="component" value="Unassembled WGS sequence"/>
</dbReference>
<dbReference type="EMBL" id="AGZQ01000007">
    <property type="protein sequence ID" value="EKN14060.1"/>
    <property type="molecule type" value="Genomic_DNA"/>
</dbReference>
<organism evidence="2 3">
    <name type="scientific">Parabacteroides merdae CL03T12C32</name>
    <dbReference type="NCBI Taxonomy" id="999420"/>
    <lineage>
        <taxon>Bacteria</taxon>
        <taxon>Pseudomonadati</taxon>
        <taxon>Bacteroidota</taxon>
        <taxon>Bacteroidia</taxon>
        <taxon>Bacteroidales</taxon>
        <taxon>Tannerellaceae</taxon>
        <taxon>Parabacteroides</taxon>
    </lineage>
</organism>
<proteinExistence type="predicted"/>
<name>K5ZRV6_9BACT</name>
<accession>K5ZRV6</accession>
<evidence type="ECO:0000313" key="2">
    <source>
        <dbReference type="EMBL" id="EKN14060.1"/>
    </source>
</evidence>
<evidence type="ECO:0000256" key="1">
    <source>
        <dbReference type="SAM" id="Coils"/>
    </source>
</evidence>
<keyword evidence="1" id="KW-0175">Coiled coil</keyword>
<dbReference type="AlphaFoldDB" id="K5ZRV6"/>
<feature type="coiled-coil region" evidence="1">
    <location>
        <begin position="1"/>
        <end position="53"/>
    </location>
</feature>